<evidence type="ECO:0000313" key="3">
    <source>
        <dbReference type="EMBL" id="OXZ34236.1"/>
    </source>
</evidence>
<dbReference type="Gene3D" id="3.30.300.30">
    <property type="match status" value="1"/>
</dbReference>
<evidence type="ECO:0000259" key="2">
    <source>
        <dbReference type="Pfam" id="PF14535"/>
    </source>
</evidence>
<feature type="domain" description="AMP-dependent ligase C-terminal" evidence="2">
    <location>
        <begin position="358"/>
        <end position="450"/>
    </location>
</feature>
<dbReference type="SUPFAM" id="SSF56801">
    <property type="entry name" value="Acetyl-CoA synthetase-like"/>
    <property type="match status" value="1"/>
</dbReference>
<gene>
    <name evidence="3" type="ORF">B9N55_01495</name>
</gene>
<dbReference type="RefSeq" id="WP_094208030.1">
    <property type="nucleotide sequence ID" value="NZ_JAWGNU010000001.1"/>
</dbReference>
<evidence type="ECO:0000259" key="1">
    <source>
        <dbReference type="Pfam" id="PF00501"/>
    </source>
</evidence>
<dbReference type="Gene3D" id="3.40.50.12780">
    <property type="entry name" value="N-terminal domain of ligase-like"/>
    <property type="match status" value="1"/>
</dbReference>
<dbReference type="PANTHER" id="PTHR43845">
    <property type="entry name" value="BLR5969 PROTEIN"/>
    <property type="match status" value="1"/>
</dbReference>
<dbReference type="PANTHER" id="PTHR43845:SF1">
    <property type="entry name" value="BLR5969 PROTEIN"/>
    <property type="match status" value="1"/>
</dbReference>
<dbReference type="Pfam" id="PF14535">
    <property type="entry name" value="AMP-binding_C_2"/>
    <property type="match status" value="1"/>
</dbReference>
<dbReference type="EMBL" id="NDYE01000004">
    <property type="protein sequence ID" value="OXZ34236.1"/>
    <property type="molecule type" value="Genomic_DNA"/>
</dbReference>
<reference evidence="4" key="1">
    <citation type="submission" date="2017-04" db="EMBL/GenBank/DDBJ databases">
        <title>Finegoldia magna isolated from orthopedic joint implant-associated infections.</title>
        <authorList>
            <person name="Bjorklund S."/>
            <person name="Bruggemann H."/>
            <person name="Jensen A."/>
            <person name="Hellmark B."/>
            <person name="Soderquist B."/>
        </authorList>
    </citation>
    <scope>NUCLEOTIDE SEQUENCE [LARGE SCALE GENOMIC DNA]</scope>
    <source>
        <strain evidence="4">12T273</strain>
    </source>
</reference>
<feature type="domain" description="AMP-dependent synthetase/ligase" evidence="1">
    <location>
        <begin position="92"/>
        <end position="309"/>
    </location>
</feature>
<dbReference type="InterPro" id="IPR000873">
    <property type="entry name" value="AMP-dep_synth/lig_dom"/>
</dbReference>
<organism evidence="3 4">
    <name type="scientific">Finegoldia magna</name>
    <name type="common">Peptostreptococcus magnus</name>
    <dbReference type="NCBI Taxonomy" id="1260"/>
    <lineage>
        <taxon>Bacteria</taxon>
        <taxon>Bacillati</taxon>
        <taxon>Bacillota</taxon>
        <taxon>Tissierellia</taxon>
        <taxon>Tissierellales</taxon>
        <taxon>Peptoniphilaceae</taxon>
        <taxon>Finegoldia</taxon>
    </lineage>
</organism>
<dbReference type="AlphaFoldDB" id="A0A233VP95"/>
<protein>
    <submittedName>
        <fullName evidence="3">CoF synthetase</fullName>
    </submittedName>
</protein>
<evidence type="ECO:0000313" key="4">
    <source>
        <dbReference type="Proteomes" id="UP000215546"/>
    </source>
</evidence>
<comment type="caution">
    <text evidence="3">The sequence shown here is derived from an EMBL/GenBank/DDBJ whole genome shotgun (WGS) entry which is preliminary data.</text>
</comment>
<accession>A0A233VP95</accession>
<proteinExistence type="predicted"/>
<sequence>MIRNNIKEITKEKLESLRTSKYWEEELETLSREEIEKLQLHELKNILVHAYENSEYYRKSFDENLLDPYEFSSLEELANYPFINKKTERDTQHKGSFLGQMAATSEDEVVFISASSGSTGVPTISPFTQQDLDEFQNVESRFFYQIGMRKRDRYVHALNFSLFVGGPDVIGAQNVGALCIWAGTIPSEKLLNIIVNYKPTIIWTTPSYAWYLGETAKKHGYNPKELSLKKIIVAGEPGGSINATREKIEELWDADLYDFYGLSDIFGACAAMCEQKDGLHIAEDQILVEVIDPETGKVLPEGEVGELVFTSLRKQARPMIRFRTGDIGYVNKQRCKCGRTSTRIYIQGRLDDMFIVSGVNVFPSDVEHAIRQVEGITGEYRIRIFDKNLSTAYSVEVEKNDDITDVEALRENIWKELKVRLGVKPHEIIIHEDGYLPRQTHKANRVIDERQ</sequence>
<dbReference type="Proteomes" id="UP000215546">
    <property type="component" value="Unassembled WGS sequence"/>
</dbReference>
<dbReference type="InterPro" id="IPR028154">
    <property type="entry name" value="AMP-dep_Lig_C"/>
</dbReference>
<dbReference type="InterPro" id="IPR045851">
    <property type="entry name" value="AMP-bd_C_sf"/>
</dbReference>
<dbReference type="Pfam" id="PF00501">
    <property type="entry name" value="AMP-binding"/>
    <property type="match status" value="1"/>
</dbReference>
<dbReference type="InterPro" id="IPR042099">
    <property type="entry name" value="ANL_N_sf"/>
</dbReference>
<name>A0A233VP95_FINMA</name>